<dbReference type="InterPro" id="IPR009057">
    <property type="entry name" value="Homeodomain-like_sf"/>
</dbReference>
<evidence type="ECO:0000313" key="6">
    <source>
        <dbReference type="Proteomes" id="UP000023541"/>
    </source>
</evidence>
<comment type="caution">
    <text evidence="5">The sequence shown here is derived from an EMBL/GenBank/DDBJ whole genome shotgun (WGS) entry which is preliminary data.</text>
</comment>
<feature type="domain" description="HTH araC/xylS-type" evidence="4">
    <location>
        <begin position="149"/>
        <end position="246"/>
    </location>
</feature>
<dbReference type="SUPFAM" id="SSF51182">
    <property type="entry name" value="RmlC-like cupins"/>
    <property type="match status" value="1"/>
</dbReference>
<dbReference type="InterPro" id="IPR050204">
    <property type="entry name" value="AraC_XylS_family_regulators"/>
</dbReference>
<evidence type="ECO:0000256" key="3">
    <source>
        <dbReference type="ARBA" id="ARBA00023163"/>
    </source>
</evidence>
<evidence type="ECO:0000256" key="2">
    <source>
        <dbReference type="ARBA" id="ARBA00023125"/>
    </source>
</evidence>
<dbReference type="AlphaFoldDB" id="A0A023C0A4"/>
<organism evidence="5 6">
    <name type="scientific">Aquimarina atlantica</name>
    <dbReference type="NCBI Taxonomy" id="1317122"/>
    <lineage>
        <taxon>Bacteria</taxon>
        <taxon>Pseudomonadati</taxon>
        <taxon>Bacteroidota</taxon>
        <taxon>Flavobacteriia</taxon>
        <taxon>Flavobacteriales</taxon>
        <taxon>Flavobacteriaceae</taxon>
        <taxon>Aquimarina</taxon>
    </lineage>
</organism>
<reference evidence="5 6" key="1">
    <citation type="submission" date="2014-04" db="EMBL/GenBank/DDBJ databases">
        <title>Aquimarina sp. 22II-S11-z7 Genome Sequencing.</title>
        <authorList>
            <person name="Lai Q."/>
        </authorList>
    </citation>
    <scope>NUCLEOTIDE SEQUENCE [LARGE SCALE GENOMIC DNA]</scope>
    <source>
        <strain evidence="5 6">22II-S11-z7</strain>
    </source>
</reference>
<dbReference type="eggNOG" id="COG2207">
    <property type="taxonomic scope" value="Bacteria"/>
</dbReference>
<dbReference type="STRING" id="1317122.ATO12_02830"/>
<keyword evidence="2" id="KW-0238">DNA-binding</keyword>
<dbReference type="PROSITE" id="PS01124">
    <property type="entry name" value="HTH_ARAC_FAMILY_2"/>
    <property type="match status" value="1"/>
</dbReference>
<dbReference type="Pfam" id="PF12833">
    <property type="entry name" value="HTH_18"/>
    <property type="match status" value="1"/>
</dbReference>
<dbReference type="Proteomes" id="UP000023541">
    <property type="component" value="Unassembled WGS sequence"/>
</dbReference>
<dbReference type="GO" id="GO:0043565">
    <property type="term" value="F:sequence-specific DNA binding"/>
    <property type="evidence" value="ECO:0007669"/>
    <property type="project" value="InterPro"/>
</dbReference>
<dbReference type="CDD" id="cd02208">
    <property type="entry name" value="cupin_RmlC-like"/>
    <property type="match status" value="1"/>
</dbReference>
<sequence>MECATIYYDKRHFFPMHLHPDRYTFSYIIDGSSNLICKNATFTLKAGDLVIIPPYVAHQTLIEIFFHYKVIRVPKLYSFNTISSDRLGLTIIQNCHSYKHHFDAWFESIRDTNKSLGATNSEETRVPEVFKHFLISTNANSTKSKLILKKALVHFEHNYNRTILVEELLDLTCLSDSHFQRLFKTNIGISPIRYLQNLRIEKAKEYIKTRDSFTDIAYDTGFFDQSHFNKYFKMNVGMIPKKYADLVKND</sequence>
<gene>
    <name evidence="5" type="ORF">ATO12_02830</name>
</gene>
<evidence type="ECO:0000259" key="4">
    <source>
        <dbReference type="PROSITE" id="PS01124"/>
    </source>
</evidence>
<keyword evidence="3" id="KW-0804">Transcription</keyword>
<protein>
    <recommendedName>
        <fullName evidence="4">HTH araC/xylS-type domain-containing protein</fullName>
    </recommendedName>
</protein>
<evidence type="ECO:0000256" key="1">
    <source>
        <dbReference type="ARBA" id="ARBA00023015"/>
    </source>
</evidence>
<dbReference type="RefSeq" id="WP_034238399.1">
    <property type="nucleotide sequence ID" value="NZ_AQRA01000001.1"/>
</dbReference>
<dbReference type="PANTHER" id="PTHR46796">
    <property type="entry name" value="HTH-TYPE TRANSCRIPTIONAL ACTIVATOR RHAS-RELATED"/>
    <property type="match status" value="1"/>
</dbReference>
<dbReference type="InterPro" id="IPR003313">
    <property type="entry name" value="AraC-bd"/>
</dbReference>
<keyword evidence="6" id="KW-1185">Reference proteome</keyword>
<dbReference type="InterPro" id="IPR014710">
    <property type="entry name" value="RmlC-like_jellyroll"/>
</dbReference>
<dbReference type="PANTHER" id="PTHR46796:SF13">
    <property type="entry name" value="HTH-TYPE TRANSCRIPTIONAL ACTIVATOR RHAS"/>
    <property type="match status" value="1"/>
</dbReference>
<dbReference type="SMART" id="SM00342">
    <property type="entry name" value="HTH_ARAC"/>
    <property type="match status" value="1"/>
</dbReference>
<dbReference type="GO" id="GO:0003700">
    <property type="term" value="F:DNA-binding transcription factor activity"/>
    <property type="evidence" value="ECO:0007669"/>
    <property type="project" value="InterPro"/>
</dbReference>
<dbReference type="Gene3D" id="1.10.10.60">
    <property type="entry name" value="Homeodomain-like"/>
    <property type="match status" value="2"/>
</dbReference>
<accession>A0A023C0A4</accession>
<dbReference type="OrthoDB" id="511992at2"/>
<proteinExistence type="predicted"/>
<dbReference type="Pfam" id="PF02311">
    <property type="entry name" value="AraC_binding"/>
    <property type="match status" value="1"/>
</dbReference>
<dbReference type="InterPro" id="IPR011051">
    <property type="entry name" value="RmlC_Cupin_sf"/>
</dbReference>
<evidence type="ECO:0000313" key="5">
    <source>
        <dbReference type="EMBL" id="EZH75741.1"/>
    </source>
</evidence>
<dbReference type="SUPFAM" id="SSF46689">
    <property type="entry name" value="Homeodomain-like"/>
    <property type="match status" value="2"/>
</dbReference>
<dbReference type="Gene3D" id="2.60.120.10">
    <property type="entry name" value="Jelly Rolls"/>
    <property type="match status" value="1"/>
</dbReference>
<dbReference type="InterPro" id="IPR018060">
    <property type="entry name" value="HTH_AraC"/>
</dbReference>
<dbReference type="EMBL" id="AQRA01000001">
    <property type="protein sequence ID" value="EZH75741.1"/>
    <property type="molecule type" value="Genomic_DNA"/>
</dbReference>
<keyword evidence="1" id="KW-0805">Transcription regulation</keyword>
<name>A0A023C0A4_9FLAO</name>